<dbReference type="Gene3D" id="3.40.50.720">
    <property type="entry name" value="NAD(P)-binding Rossmann-like Domain"/>
    <property type="match status" value="1"/>
</dbReference>
<evidence type="ECO:0000256" key="1">
    <source>
        <dbReference type="ARBA" id="ARBA00005525"/>
    </source>
</evidence>
<keyword evidence="12" id="KW-1185">Reference proteome</keyword>
<protein>
    <recommendedName>
        <fullName evidence="4 5">Pyrroline-5-carboxylate reductase</fullName>
        <shortName evidence="4">P5C reductase</shortName>
        <shortName evidence="4">P5CR</shortName>
        <ecNumber evidence="4 5">1.5.1.2</ecNumber>
    </recommendedName>
    <alternativeName>
        <fullName evidence="4">PCA reductase</fullName>
    </alternativeName>
</protein>
<dbReference type="InterPro" id="IPR036291">
    <property type="entry name" value="NAD(P)-bd_dom_sf"/>
</dbReference>
<dbReference type="Proteomes" id="UP000321891">
    <property type="component" value="Unassembled WGS sequence"/>
</dbReference>
<dbReference type="EMBL" id="BAMV01000017">
    <property type="protein sequence ID" value="GAN60891.1"/>
    <property type="molecule type" value="Genomic_DNA"/>
</dbReference>
<dbReference type="GO" id="GO:0004735">
    <property type="term" value="F:pyrroline-5-carboxylate reductase activity"/>
    <property type="evidence" value="ECO:0007669"/>
    <property type="project" value="UniProtKB-UniRule"/>
</dbReference>
<evidence type="ECO:0000256" key="3">
    <source>
        <dbReference type="ARBA" id="ARBA00023002"/>
    </source>
</evidence>
<reference evidence="9 11" key="1">
    <citation type="submission" date="2012-11" db="EMBL/GenBank/DDBJ databases">
        <title>Whole genome sequence of Acetobacter cibinongensis 4H-1.</title>
        <authorList>
            <person name="Azuma Y."/>
            <person name="Higashiura N."/>
            <person name="Hirakawa H."/>
            <person name="Matsushita K."/>
        </authorList>
    </citation>
    <scope>NUCLEOTIDE SEQUENCE [LARGE SCALE GENOMIC DNA]</scope>
    <source>
        <strain evidence="9 11">4H-1</strain>
    </source>
</reference>
<evidence type="ECO:0000256" key="5">
    <source>
        <dbReference type="NCBIfam" id="TIGR00112"/>
    </source>
</evidence>
<keyword evidence="3 4" id="KW-0560">Oxidoreductase</keyword>
<dbReference type="InterPro" id="IPR029036">
    <property type="entry name" value="P5CR_dimer"/>
</dbReference>
<dbReference type="STRING" id="1231339.Abci_017_075"/>
<dbReference type="GO" id="GO:0055129">
    <property type="term" value="P:L-proline biosynthetic process"/>
    <property type="evidence" value="ECO:0007669"/>
    <property type="project" value="UniProtKB-UniRule"/>
</dbReference>
<keyword evidence="4" id="KW-0641">Proline biosynthesis</keyword>
<keyword evidence="4" id="KW-0028">Amino-acid biosynthesis</keyword>
<sequence>MTSRSQLPSVLLVGCGKMGSAMFEGWLKHGLKPSVVLERHQSITLPAPHKQAETVADIAPDFTPDVIILAVKPQMADDVLPELAQRFPSATLLSVMAGRTIDSLARHYQQTSSKVTPTIIRAMPNTPCAIGAGVTGLYAPPQATDTQKNECDSLLRSVGETVWVESEELINAVTAVSGSGPAYAFLLAELMEKAGIAEGLAPETARKLARRTVYGAGALLNDSDLESAELRTRVTSPGGTTAAALNVLMAPDAWPTAVPKAIAAAVKRAEELST</sequence>
<dbReference type="Pfam" id="PF03807">
    <property type="entry name" value="F420_oxidored"/>
    <property type="match status" value="1"/>
</dbReference>
<dbReference type="SUPFAM" id="SSF48179">
    <property type="entry name" value="6-phosphogluconate dehydrogenase C-terminal domain-like"/>
    <property type="match status" value="1"/>
</dbReference>
<comment type="pathway">
    <text evidence="4">Amino-acid biosynthesis; L-proline biosynthesis; L-proline from L-glutamate 5-semialdehyde: step 1/1.</text>
</comment>
<evidence type="ECO:0000313" key="11">
    <source>
        <dbReference type="Proteomes" id="UP000032671"/>
    </source>
</evidence>
<comment type="catalytic activity">
    <reaction evidence="4">
        <text>L-proline + NAD(+) = (S)-1-pyrroline-5-carboxylate + NADH + 2 H(+)</text>
        <dbReference type="Rhea" id="RHEA:14105"/>
        <dbReference type="ChEBI" id="CHEBI:15378"/>
        <dbReference type="ChEBI" id="CHEBI:17388"/>
        <dbReference type="ChEBI" id="CHEBI:57540"/>
        <dbReference type="ChEBI" id="CHEBI:57945"/>
        <dbReference type="ChEBI" id="CHEBI:60039"/>
        <dbReference type="EC" id="1.5.1.2"/>
    </reaction>
</comment>
<dbReference type="AlphaFoldDB" id="A0A0D6N5X1"/>
<comment type="caution">
    <text evidence="9">The sequence shown here is derived from an EMBL/GenBank/DDBJ whole genome shotgun (WGS) entry which is preliminary data.</text>
</comment>
<feature type="domain" description="Pyrroline-5-carboxylate reductase catalytic N-terminal" evidence="7">
    <location>
        <begin position="12"/>
        <end position="98"/>
    </location>
</feature>
<comment type="function">
    <text evidence="4">Catalyzes the reduction of 1-pyrroline-5-carboxylate (PCA) to L-proline.</text>
</comment>
<dbReference type="HAMAP" id="MF_01925">
    <property type="entry name" value="P5C_reductase"/>
    <property type="match status" value="1"/>
</dbReference>
<organism evidence="9 11">
    <name type="scientific">Acetobacter cibinongensis</name>
    <dbReference type="NCBI Taxonomy" id="146475"/>
    <lineage>
        <taxon>Bacteria</taxon>
        <taxon>Pseudomonadati</taxon>
        <taxon>Pseudomonadota</taxon>
        <taxon>Alphaproteobacteria</taxon>
        <taxon>Acetobacterales</taxon>
        <taxon>Acetobacteraceae</taxon>
        <taxon>Acetobacter</taxon>
    </lineage>
</organism>
<dbReference type="PANTHER" id="PTHR11645:SF0">
    <property type="entry name" value="PYRROLINE-5-CARBOXYLATE REDUCTASE 3"/>
    <property type="match status" value="1"/>
</dbReference>
<dbReference type="PIRSF" id="PIRSF000193">
    <property type="entry name" value="Pyrrol-5-carb_rd"/>
    <property type="match status" value="1"/>
</dbReference>
<comment type="catalytic activity">
    <reaction evidence="4">
        <text>L-proline + NADP(+) = (S)-1-pyrroline-5-carboxylate + NADPH + 2 H(+)</text>
        <dbReference type="Rhea" id="RHEA:14109"/>
        <dbReference type="ChEBI" id="CHEBI:15378"/>
        <dbReference type="ChEBI" id="CHEBI:17388"/>
        <dbReference type="ChEBI" id="CHEBI:57783"/>
        <dbReference type="ChEBI" id="CHEBI:58349"/>
        <dbReference type="ChEBI" id="CHEBI:60039"/>
        <dbReference type="EC" id="1.5.1.2"/>
    </reaction>
</comment>
<dbReference type="InterPro" id="IPR028939">
    <property type="entry name" value="P5C_Rdtase_cat_N"/>
</dbReference>
<dbReference type="RefSeq" id="WP_048838942.1">
    <property type="nucleotide sequence ID" value="NZ_BAMV01000017.1"/>
</dbReference>
<dbReference type="EMBL" id="BJVU01000003">
    <property type="protein sequence ID" value="GEL58612.1"/>
    <property type="molecule type" value="Genomic_DNA"/>
</dbReference>
<evidence type="ECO:0000256" key="6">
    <source>
        <dbReference type="PIRSR" id="PIRSR000193-1"/>
    </source>
</evidence>
<comment type="similarity">
    <text evidence="1 4">Belongs to the pyrroline-5-carboxylate reductase family.</text>
</comment>
<accession>A0A6N3SND4</accession>
<dbReference type="FunFam" id="1.10.3730.10:FF:000001">
    <property type="entry name" value="Pyrroline-5-carboxylate reductase"/>
    <property type="match status" value="1"/>
</dbReference>
<dbReference type="UniPathway" id="UPA00098">
    <property type="reaction ID" value="UER00361"/>
</dbReference>
<reference evidence="10 12" key="2">
    <citation type="submission" date="2019-07" db="EMBL/GenBank/DDBJ databases">
        <title>Whole genome shotgun sequence of Acetobacter cibinongensis NBRC 16605.</title>
        <authorList>
            <person name="Hosoyama A."/>
            <person name="Uohara A."/>
            <person name="Ohji S."/>
            <person name="Ichikawa N."/>
        </authorList>
    </citation>
    <scope>NUCLEOTIDE SEQUENCE [LARGE SCALE GENOMIC DNA]</scope>
    <source>
        <strain evidence="10 12">NBRC 16605</strain>
    </source>
</reference>
<evidence type="ECO:0000256" key="4">
    <source>
        <dbReference type="HAMAP-Rule" id="MF_01925"/>
    </source>
</evidence>
<feature type="binding site" evidence="6">
    <location>
        <begin position="70"/>
        <end position="73"/>
    </location>
    <ligand>
        <name>NADP(+)</name>
        <dbReference type="ChEBI" id="CHEBI:58349"/>
    </ligand>
</feature>
<feature type="domain" description="Pyrroline-5-carboxylate reductase dimerisation" evidence="8">
    <location>
        <begin position="167"/>
        <end position="272"/>
    </location>
</feature>
<keyword evidence="2 4" id="KW-0521">NADP</keyword>
<dbReference type="NCBIfam" id="TIGR00112">
    <property type="entry name" value="proC"/>
    <property type="match status" value="1"/>
</dbReference>
<proteinExistence type="inferred from homology"/>
<evidence type="ECO:0000256" key="2">
    <source>
        <dbReference type="ARBA" id="ARBA00022857"/>
    </source>
</evidence>
<evidence type="ECO:0000313" key="9">
    <source>
        <dbReference type="EMBL" id="GAN60891.1"/>
    </source>
</evidence>
<dbReference type="InterPro" id="IPR008927">
    <property type="entry name" value="6-PGluconate_DH-like_C_sf"/>
</dbReference>
<dbReference type="Pfam" id="PF14748">
    <property type="entry name" value="P5CR_dimer"/>
    <property type="match status" value="1"/>
</dbReference>
<dbReference type="InterPro" id="IPR000304">
    <property type="entry name" value="Pyrroline-COOH_reductase"/>
</dbReference>
<evidence type="ECO:0000259" key="8">
    <source>
        <dbReference type="Pfam" id="PF14748"/>
    </source>
</evidence>
<gene>
    <name evidence="4 10" type="primary">proC</name>
    <name evidence="9" type="ORF">Abci_017_075</name>
    <name evidence="10" type="ORF">ACI01nite_12140</name>
</gene>
<comment type="subcellular location">
    <subcellularLocation>
        <location evidence="4">Cytoplasm</location>
    </subcellularLocation>
</comment>
<name>A0A0D6N5X1_9PROT</name>
<dbReference type="Proteomes" id="UP000032671">
    <property type="component" value="Unassembled WGS sequence"/>
</dbReference>
<dbReference type="EC" id="1.5.1.2" evidence="4 5"/>
<accession>A0A0D6N5X1</accession>
<dbReference type="GO" id="GO:0005737">
    <property type="term" value="C:cytoplasm"/>
    <property type="evidence" value="ECO:0007669"/>
    <property type="project" value="UniProtKB-SubCell"/>
</dbReference>
<keyword evidence="4" id="KW-0963">Cytoplasm</keyword>
<evidence type="ECO:0000259" key="7">
    <source>
        <dbReference type="Pfam" id="PF03807"/>
    </source>
</evidence>
<dbReference type="PANTHER" id="PTHR11645">
    <property type="entry name" value="PYRROLINE-5-CARBOXYLATE REDUCTASE"/>
    <property type="match status" value="1"/>
</dbReference>
<dbReference type="SUPFAM" id="SSF51735">
    <property type="entry name" value="NAD(P)-binding Rossmann-fold domains"/>
    <property type="match status" value="1"/>
</dbReference>
<dbReference type="Gene3D" id="1.10.3730.10">
    <property type="entry name" value="ProC C-terminal domain-like"/>
    <property type="match status" value="1"/>
</dbReference>
<evidence type="ECO:0000313" key="12">
    <source>
        <dbReference type="Proteomes" id="UP000321891"/>
    </source>
</evidence>
<evidence type="ECO:0000313" key="10">
    <source>
        <dbReference type="EMBL" id="GEL58612.1"/>
    </source>
</evidence>
<dbReference type="PROSITE" id="PS51257">
    <property type="entry name" value="PROKAR_LIPOPROTEIN"/>
    <property type="match status" value="1"/>
</dbReference>